<dbReference type="EMBL" id="JBITYT010000004">
    <property type="protein sequence ID" value="MFI9119861.1"/>
    <property type="molecule type" value="Genomic_DNA"/>
</dbReference>
<evidence type="ECO:0000313" key="2">
    <source>
        <dbReference type="EMBL" id="MFI9119861.1"/>
    </source>
</evidence>
<sequence length="278" mass="30294">MNPSGPDRLEIEFIGNATLLLRYGGTTLLTDPNFLHKGQYAYLGNGLVSRRLRDPAREVDALPALDAVVLSHLHGDHFDRVARRGLDPGLPFLTTPHAARRLNTLHGFRRARGLATWEDRVLRAGDTRIRITALPARHAGHPVLRRLLPPVMGTLLQFGEVDGPGGINLYLTGDTLLFEGLDEIPRRFPGIDLAVLHLGGTTLPGGMIVTMDAEQGVELARRVDAARLLPVHYEEYTVMRSPLSAFLDAARREGLGERLVHCPPGGTTVLTAPPPPAP</sequence>
<evidence type="ECO:0000313" key="3">
    <source>
        <dbReference type="Proteomes" id="UP001614391"/>
    </source>
</evidence>
<dbReference type="InterPro" id="IPR001279">
    <property type="entry name" value="Metallo-B-lactamas"/>
</dbReference>
<protein>
    <submittedName>
        <fullName evidence="2">MBL fold metallo-hydrolase</fullName>
    </submittedName>
</protein>
<keyword evidence="3" id="KW-1185">Reference proteome</keyword>
<dbReference type="RefSeq" id="WP_399613255.1">
    <property type="nucleotide sequence ID" value="NZ_JBITYT010000004.1"/>
</dbReference>
<proteinExistence type="predicted"/>
<dbReference type="InterPro" id="IPR050114">
    <property type="entry name" value="UPF0173_UPF0282_UlaG_hydrolase"/>
</dbReference>
<dbReference type="PANTHER" id="PTHR43546:SF7">
    <property type="entry name" value="METALLO-BETA-LACTAMASE DOMAIN-CONTAINING PROTEIN"/>
    <property type="match status" value="1"/>
</dbReference>
<evidence type="ECO:0000259" key="1">
    <source>
        <dbReference type="Pfam" id="PF12706"/>
    </source>
</evidence>
<dbReference type="InterPro" id="IPR036866">
    <property type="entry name" value="RibonucZ/Hydroxyglut_hydro"/>
</dbReference>
<name>A0ABW8CQP0_STRBI</name>
<dbReference type="PANTHER" id="PTHR43546">
    <property type="entry name" value="UPF0173 METAL-DEPENDENT HYDROLASE MJ1163-RELATED"/>
    <property type="match status" value="1"/>
</dbReference>
<dbReference type="Gene3D" id="3.60.15.10">
    <property type="entry name" value="Ribonuclease Z/Hydroxyacylglutathione hydrolase-like"/>
    <property type="match status" value="1"/>
</dbReference>
<dbReference type="SUPFAM" id="SSF56281">
    <property type="entry name" value="Metallo-hydrolase/oxidoreductase"/>
    <property type="match status" value="1"/>
</dbReference>
<dbReference type="Proteomes" id="UP001614391">
    <property type="component" value="Unassembled WGS sequence"/>
</dbReference>
<gene>
    <name evidence="2" type="ORF">ACIGW0_10770</name>
</gene>
<feature type="domain" description="Metallo-beta-lactamase" evidence="1">
    <location>
        <begin position="45"/>
        <end position="233"/>
    </location>
</feature>
<reference evidence="2 3" key="1">
    <citation type="submission" date="2024-10" db="EMBL/GenBank/DDBJ databases">
        <title>The Natural Products Discovery Center: Release of the First 8490 Sequenced Strains for Exploring Actinobacteria Biosynthetic Diversity.</title>
        <authorList>
            <person name="Kalkreuter E."/>
            <person name="Kautsar S.A."/>
            <person name="Yang D."/>
            <person name="Bader C.D."/>
            <person name="Teijaro C.N."/>
            <person name="Fluegel L."/>
            <person name="Davis C.M."/>
            <person name="Simpson J.R."/>
            <person name="Lauterbach L."/>
            <person name="Steele A.D."/>
            <person name="Gui C."/>
            <person name="Meng S."/>
            <person name="Li G."/>
            <person name="Viehrig K."/>
            <person name="Ye F."/>
            <person name="Su P."/>
            <person name="Kiefer A.F."/>
            <person name="Nichols A."/>
            <person name="Cepeda A.J."/>
            <person name="Yan W."/>
            <person name="Fan B."/>
            <person name="Jiang Y."/>
            <person name="Adhikari A."/>
            <person name="Zheng C.-J."/>
            <person name="Schuster L."/>
            <person name="Cowan T.M."/>
            <person name="Smanski M.J."/>
            <person name="Chevrette M.G."/>
            <person name="De Carvalho L.P.S."/>
            <person name="Shen B."/>
        </authorList>
    </citation>
    <scope>NUCLEOTIDE SEQUENCE [LARGE SCALE GENOMIC DNA]</scope>
    <source>
        <strain evidence="2 3">NPDC053346</strain>
    </source>
</reference>
<organism evidence="2 3">
    <name type="scientific">Streptomyces bikiniensis</name>
    <dbReference type="NCBI Taxonomy" id="1896"/>
    <lineage>
        <taxon>Bacteria</taxon>
        <taxon>Bacillati</taxon>
        <taxon>Actinomycetota</taxon>
        <taxon>Actinomycetes</taxon>
        <taxon>Kitasatosporales</taxon>
        <taxon>Streptomycetaceae</taxon>
        <taxon>Streptomyces</taxon>
    </lineage>
</organism>
<comment type="caution">
    <text evidence="2">The sequence shown here is derived from an EMBL/GenBank/DDBJ whole genome shotgun (WGS) entry which is preliminary data.</text>
</comment>
<dbReference type="Pfam" id="PF12706">
    <property type="entry name" value="Lactamase_B_2"/>
    <property type="match status" value="1"/>
</dbReference>
<accession>A0ABW8CQP0</accession>